<evidence type="ECO:0000313" key="3">
    <source>
        <dbReference type="Proteomes" id="UP001549145"/>
    </source>
</evidence>
<keyword evidence="1" id="KW-0472">Membrane</keyword>
<comment type="caution">
    <text evidence="2">The sequence shown here is derived from an EMBL/GenBank/DDBJ whole genome shotgun (WGS) entry which is preliminary data.</text>
</comment>
<gene>
    <name evidence="2" type="ORF">ABID43_003872</name>
</gene>
<sequence>MTDRHPKRNRKVTASPSRHFLEAGRESGEVIVLSLATVLGTLWAIVLVTHFHDPLSSFGQSLWLMR</sequence>
<keyword evidence="1" id="KW-0812">Transmembrane</keyword>
<keyword evidence="1" id="KW-1133">Transmembrane helix</keyword>
<protein>
    <submittedName>
        <fullName evidence="2">Uncharacterized protein</fullName>
    </submittedName>
</protein>
<name>A0ABV2L8Z3_9HYPH</name>
<evidence type="ECO:0000313" key="2">
    <source>
        <dbReference type="EMBL" id="MET3694313.1"/>
    </source>
</evidence>
<feature type="transmembrane region" description="Helical" evidence="1">
    <location>
        <begin position="30"/>
        <end position="51"/>
    </location>
</feature>
<accession>A0ABV2L8Z3</accession>
<keyword evidence="3" id="KW-1185">Reference proteome</keyword>
<reference evidence="2 3" key="1">
    <citation type="submission" date="2024-06" db="EMBL/GenBank/DDBJ databases">
        <title>Genomic Encyclopedia of Type Strains, Phase IV (KMG-IV): sequencing the most valuable type-strain genomes for metagenomic binning, comparative biology and taxonomic classification.</title>
        <authorList>
            <person name="Goeker M."/>
        </authorList>
    </citation>
    <scope>NUCLEOTIDE SEQUENCE [LARGE SCALE GENOMIC DNA]</scope>
    <source>
        <strain evidence="2 3">DSM 21331</strain>
    </source>
</reference>
<proteinExistence type="predicted"/>
<dbReference type="EMBL" id="JBEPMM010000013">
    <property type="protein sequence ID" value="MET3694313.1"/>
    <property type="molecule type" value="Genomic_DNA"/>
</dbReference>
<dbReference type="Proteomes" id="UP001549145">
    <property type="component" value="Unassembled WGS sequence"/>
</dbReference>
<organism evidence="2 3">
    <name type="scientific">Methylobacterium goesingense</name>
    <dbReference type="NCBI Taxonomy" id="243690"/>
    <lineage>
        <taxon>Bacteria</taxon>
        <taxon>Pseudomonadati</taxon>
        <taxon>Pseudomonadota</taxon>
        <taxon>Alphaproteobacteria</taxon>
        <taxon>Hyphomicrobiales</taxon>
        <taxon>Methylobacteriaceae</taxon>
        <taxon>Methylobacterium</taxon>
    </lineage>
</organism>
<dbReference type="RefSeq" id="WP_238281493.1">
    <property type="nucleotide sequence ID" value="NZ_BPQL01000126.1"/>
</dbReference>
<evidence type="ECO:0000256" key="1">
    <source>
        <dbReference type="SAM" id="Phobius"/>
    </source>
</evidence>